<name>A0A8D9DCN9_BRACM</name>
<dbReference type="AlphaFoldDB" id="A0A8D9DCN9"/>
<dbReference type="Proteomes" id="UP000694005">
    <property type="component" value="Chromosome A05"/>
</dbReference>
<organism evidence="2 3">
    <name type="scientific">Brassica campestris</name>
    <name type="common">Field mustard</name>
    <dbReference type="NCBI Taxonomy" id="3711"/>
    <lineage>
        <taxon>Eukaryota</taxon>
        <taxon>Viridiplantae</taxon>
        <taxon>Streptophyta</taxon>
        <taxon>Embryophyta</taxon>
        <taxon>Tracheophyta</taxon>
        <taxon>Spermatophyta</taxon>
        <taxon>Magnoliopsida</taxon>
        <taxon>eudicotyledons</taxon>
        <taxon>Gunneridae</taxon>
        <taxon>Pentapetalae</taxon>
        <taxon>rosids</taxon>
        <taxon>malvids</taxon>
        <taxon>Brassicales</taxon>
        <taxon>Brassicaceae</taxon>
        <taxon>Brassiceae</taxon>
        <taxon>Brassica</taxon>
    </lineage>
</organism>
<feature type="region of interest" description="Disordered" evidence="1">
    <location>
        <begin position="116"/>
        <end position="144"/>
    </location>
</feature>
<evidence type="ECO:0000256" key="1">
    <source>
        <dbReference type="SAM" id="MobiDB-lite"/>
    </source>
</evidence>
<evidence type="ECO:0000313" key="2">
    <source>
        <dbReference type="EMBL" id="CAG7873596.1"/>
    </source>
</evidence>
<feature type="compositionally biased region" description="Low complexity" evidence="1">
    <location>
        <begin position="118"/>
        <end position="130"/>
    </location>
</feature>
<accession>A0A8D9DCN9</accession>
<dbReference type="Gramene" id="A05p01170.2_BraZ1">
    <property type="protein sequence ID" value="A05p01170.2_BraZ1.CDS"/>
    <property type="gene ID" value="A05g01170.2_BraZ1"/>
</dbReference>
<protein>
    <submittedName>
        <fullName evidence="2">Uncharacterized protein</fullName>
    </submittedName>
</protein>
<reference evidence="2 3" key="1">
    <citation type="submission" date="2021-07" db="EMBL/GenBank/DDBJ databases">
        <authorList>
            <consortium name="Genoscope - CEA"/>
            <person name="William W."/>
        </authorList>
    </citation>
    <scope>NUCLEOTIDE SEQUENCE [LARGE SCALE GENOMIC DNA]</scope>
</reference>
<proteinExistence type="predicted"/>
<gene>
    <name evidence="2" type="ORF">BRAPAZ1V2_A05P01170.2</name>
</gene>
<evidence type="ECO:0000313" key="3">
    <source>
        <dbReference type="Proteomes" id="UP000694005"/>
    </source>
</evidence>
<dbReference type="EMBL" id="LS974621">
    <property type="protein sequence ID" value="CAG7873596.1"/>
    <property type="molecule type" value="Genomic_DNA"/>
</dbReference>
<sequence length="144" mass="16315">MKGDYIGLIKYIQVLIFGYATDYGDKSYCGKGFSLLRGMLSGSRTLALSTHLHVLLINICTKHCFYLRVLGTRRVNVPLVFATMHYHQLGRPRWFIRRHVVRDRLNVLEARFRKLPQGSDSDSGSEAGSGRPMKLPCNVAVDDN</sequence>